<feature type="compositionally biased region" description="Basic and acidic residues" evidence="4">
    <location>
        <begin position="859"/>
        <end position="873"/>
    </location>
</feature>
<evidence type="ECO:0000256" key="1">
    <source>
        <dbReference type="ARBA" id="ARBA00004123"/>
    </source>
</evidence>
<evidence type="ECO:0000313" key="5">
    <source>
        <dbReference type="EnsemblMetazoa" id="AFAF014735-PA"/>
    </source>
</evidence>
<feature type="compositionally biased region" description="Basic and acidic residues" evidence="4">
    <location>
        <begin position="7"/>
        <end position="19"/>
    </location>
</feature>
<feature type="compositionally biased region" description="Polar residues" evidence="4">
    <location>
        <begin position="711"/>
        <end position="729"/>
    </location>
</feature>
<dbReference type="GO" id="GO:0005634">
    <property type="term" value="C:nucleus"/>
    <property type="evidence" value="ECO:0007669"/>
    <property type="project" value="UniProtKB-SubCell"/>
</dbReference>
<feature type="compositionally biased region" description="Basic and acidic residues" evidence="4">
    <location>
        <begin position="343"/>
        <end position="354"/>
    </location>
</feature>
<feature type="compositionally biased region" description="Acidic residues" evidence="4">
    <location>
        <begin position="644"/>
        <end position="673"/>
    </location>
</feature>
<dbReference type="Proteomes" id="UP000075886">
    <property type="component" value="Unassembled WGS sequence"/>
</dbReference>
<feature type="compositionally biased region" description="Polar residues" evidence="4">
    <location>
        <begin position="394"/>
        <end position="412"/>
    </location>
</feature>
<reference evidence="5" key="2">
    <citation type="submission" date="2020-05" db="UniProtKB">
        <authorList>
            <consortium name="EnsemblMetazoa"/>
        </authorList>
    </citation>
    <scope>IDENTIFICATION</scope>
    <source>
        <strain evidence="5">FAR1</strain>
    </source>
</reference>
<evidence type="ECO:0000313" key="6">
    <source>
        <dbReference type="Proteomes" id="UP000075886"/>
    </source>
</evidence>
<dbReference type="PANTHER" id="PTHR14396">
    <property type="entry name" value="CLASPIN"/>
    <property type="match status" value="1"/>
</dbReference>
<feature type="compositionally biased region" description="Acidic residues" evidence="4">
    <location>
        <begin position="1067"/>
        <end position="1083"/>
    </location>
</feature>
<feature type="region of interest" description="Disordered" evidence="4">
    <location>
        <begin position="1"/>
        <end position="186"/>
    </location>
</feature>
<feature type="region of interest" description="Disordered" evidence="4">
    <location>
        <begin position="1230"/>
        <end position="1265"/>
    </location>
</feature>
<feature type="region of interest" description="Disordered" evidence="4">
    <location>
        <begin position="966"/>
        <end position="990"/>
    </location>
</feature>
<dbReference type="InterPro" id="IPR024146">
    <property type="entry name" value="Claspin"/>
</dbReference>
<feature type="region of interest" description="Disordered" evidence="4">
    <location>
        <begin position="288"/>
        <end position="412"/>
    </location>
</feature>
<keyword evidence="6" id="KW-1185">Reference proteome</keyword>
<accession>A0A182QQB4</accession>
<feature type="compositionally biased region" description="Acidic residues" evidence="4">
    <location>
        <begin position="895"/>
        <end position="905"/>
    </location>
</feature>
<feature type="compositionally biased region" description="Basic and acidic residues" evidence="4">
    <location>
        <begin position="312"/>
        <end position="326"/>
    </location>
</feature>
<feature type="compositionally biased region" description="Polar residues" evidence="4">
    <location>
        <begin position="786"/>
        <end position="796"/>
    </location>
</feature>
<dbReference type="GO" id="GO:0007095">
    <property type="term" value="P:mitotic G2 DNA damage checkpoint signaling"/>
    <property type="evidence" value="ECO:0007669"/>
    <property type="project" value="TreeGrafter"/>
</dbReference>
<dbReference type="PANTHER" id="PTHR14396:SF10">
    <property type="entry name" value="CLASPIN"/>
    <property type="match status" value="1"/>
</dbReference>
<feature type="compositionally biased region" description="Acidic residues" evidence="4">
    <location>
        <begin position="916"/>
        <end position="935"/>
    </location>
</feature>
<evidence type="ECO:0000256" key="3">
    <source>
        <dbReference type="ARBA" id="ARBA00023242"/>
    </source>
</evidence>
<name>A0A182QQB4_9DIPT</name>
<feature type="compositionally biased region" description="Low complexity" evidence="4">
    <location>
        <begin position="774"/>
        <end position="785"/>
    </location>
</feature>
<evidence type="ECO:0000256" key="4">
    <source>
        <dbReference type="SAM" id="MobiDB-lite"/>
    </source>
</evidence>
<feature type="compositionally biased region" description="Basic residues" evidence="4">
    <location>
        <begin position="129"/>
        <end position="142"/>
    </location>
</feature>
<dbReference type="EnsemblMetazoa" id="AFAF014735-RA">
    <property type="protein sequence ID" value="AFAF014735-PA"/>
    <property type="gene ID" value="AFAF014735"/>
</dbReference>
<feature type="region of interest" description="Disordered" evidence="4">
    <location>
        <begin position="1061"/>
        <end position="1083"/>
    </location>
</feature>
<dbReference type="STRING" id="69004.A0A182QQB4"/>
<feature type="compositionally biased region" description="Acidic residues" evidence="4">
    <location>
        <begin position="607"/>
        <end position="633"/>
    </location>
</feature>
<feature type="region of interest" description="Disordered" evidence="4">
    <location>
        <begin position="201"/>
        <end position="257"/>
    </location>
</feature>
<dbReference type="GO" id="GO:0033314">
    <property type="term" value="P:mitotic DNA replication checkpoint signaling"/>
    <property type="evidence" value="ECO:0007669"/>
    <property type="project" value="TreeGrafter"/>
</dbReference>
<feature type="region of interest" description="Disordered" evidence="4">
    <location>
        <begin position="591"/>
        <end position="759"/>
    </location>
</feature>
<protein>
    <recommendedName>
        <fullName evidence="7">Claspin</fullName>
    </recommendedName>
</protein>
<comment type="subcellular location">
    <subcellularLocation>
        <location evidence="1">Nucleus</location>
    </subcellularLocation>
</comment>
<keyword evidence="2" id="KW-0597">Phosphoprotein</keyword>
<feature type="compositionally biased region" description="Polar residues" evidence="4">
    <location>
        <begin position="694"/>
        <end position="703"/>
    </location>
</feature>
<feature type="region of interest" description="Disordered" evidence="4">
    <location>
        <begin position="854"/>
        <end position="946"/>
    </location>
</feature>
<feature type="compositionally biased region" description="Basic and acidic residues" evidence="4">
    <location>
        <begin position="175"/>
        <end position="186"/>
    </location>
</feature>
<feature type="region of interest" description="Disordered" evidence="4">
    <location>
        <begin position="774"/>
        <end position="808"/>
    </location>
</feature>
<sequence length="1265" mass="141602">MEYDSDSELHVTDTLRCETDSDEENPSGQSNLVSEEKHTEVDNIEAAPKNSDAQKPSSDEEDQLVERKPNRKSKVSNIIDSESDEDENLSSTAKAEMVTENTNTVNLDRLKTLLDSDSSEQDEVVQQNKSKKQTKKKHKKPKSSPSALSESDDDDTINNKPGLKEKEKHKRKQHVKNEETTMKIRSARDILASLNLFFDDDDEDEAGAEESSRAQPVKANSSEDEYDADSRSGTRPVRKLTAKQAMEDRQIIQSESQRMARESYINVPYHRTKAYSFEEFLARKTICKPDPKRDCVGNAASSNMSIKMTPKQLEDFARRLEERELESQQFFKSESESSDAEDETKTNDPQESGDKQTVVQPDGEEETPITESVEVKDQTEKEPTDAAPVELVNEENSSGNGLSDTATINTPVAQESDAIDDIVNRTSENMEQMIASFQVPEPAVRDSESTPINYDLFSTSTAQTALSAKKAALLATLKLPTCPKLTGNSDMLIDLESGLVQPKAPSGPEILFQRLAKCTGSGQKASPTAKQSVSILSTEDGTVKLSRVSLFANDERPLVHKEPTPGEAFFKLQKVLKEKIDNNRRESFRKREAEYTKKLEIEKAERGEDDTDVEDEEELLEDEDDKESGEEDATSAAGQPKDLLDDEAMDDEEMGEADEGSSSEEEIVDDDADTKEKKTGRIIKAFEDSDDETPLQSPEQESVPTAMISEPQFQSNTRVDGLNTSMEISTHNEENEENMSLLWKDDEPDPKGATGEDDLMALCSGRFATQLQTQNQQLLSQDDTLASANAESQPNSKPLYDEETETVRESQLIDLCSGRFETQAAKGGTGTETQKSLKDDKMLSLSLLEESNVCVGGRLRLDSSDEEVDRTTSAKESTQKQSKKRKRKQIHISDDENESDQESEASVDGVEQSSDSAEEIDEANNEENEEEDTEEPERYVDYDSDENEIEVRLTKKEKAQIGAKFFENEAELSESEWGSADEDEKGLDRYDIEVADEEQYDQKQLQEQLEKIHNRQMLDQDDRELEQLKEYFLEDEETDGVGRVRQFRWKNVEKTFNLDYDKQSADADGDEANGGEGSDEETELTWRKLRYERTVLLKEKNIDLSTVDLTATTLLNPADTTHTSDQRENMQTTLADHATSMSGKKKITIIKKTNANTSTTAAVLKEDNPFLISSSIIRQGNKASFLSRDQETLNKLASLIPESESTTSTVSSAKARNFVFSTLSPAVEKSTKRSLDEDDLEENATVKKAKTTDKKVSAKKKMLLT</sequence>
<proteinExistence type="predicted"/>
<feature type="compositionally biased region" description="Basic and acidic residues" evidence="4">
    <location>
        <begin position="373"/>
        <end position="384"/>
    </location>
</feature>
<evidence type="ECO:0008006" key="7">
    <source>
        <dbReference type="Google" id="ProtNLM"/>
    </source>
</evidence>
<dbReference type="VEuPathDB" id="VectorBase:AFAF014735"/>
<feature type="compositionally biased region" description="Acidic residues" evidence="4">
    <location>
        <begin position="968"/>
        <end position="985"/>
    </location>
</feature>
<feature type="compositionally biased region" description="Basic and acidic residues" evidence="4">
    <location>
        <begin position="591"/>
        <end position="606"/>
    </location>
</feature>
<dbReference type="AlphaFoldDB" id="A0A182QQB4"/>
<organism evidence="5 6">
    <name type="scientific">Anopheles farauti</name>
    <dbReference type="NCBI Taxonomy" id="69004"/>
    <lineage>
        <taxon>Eukaryota</taxon>
        <taxon>Metazoa</taxon>
        <taxon>Ecdysozoa</taxon>
        <taxon>Arthropoda</taxon>
        <taxon>Hexapoda</taxon>
        <taxon>Insecta</taxon>
        <taxon>Pterygota</taxon>
        <taxon>Neoptera</taxon>
        <taxon>Endopterygota</taxon>
        <taxon>Diptera</taxon>
        <taxon>Nematocera</taxon>
        <taxon>Culicoidea</taxon>
        <taxon>Culicidae</taxon>
        <taxon>Anophelinae</taxon>
        <taxon>Anopheles</taxon>
    </lineage>
</organism>
<dbReference type="GO" id="GO:0010997">
    <property type="term" value="F:anaphase-promoting complex binding"/>
    <property type="evidence" value="ECO:0007669"/>
    <property type="project" value="TreeGrafter"/>
</dbReference>
<feature type="compositionally biased region" description="Basic residues" evidence="4">
    <location>
        <begin position="881"/>
        <end position="890"/>
    </location>
</feature>
<keyword evidence="3" id="KW-0539">Nucleus</keyword>
<dbReference type="EMBL" id="AXCN02000116">
    <property type="status" value="NOT_ANNOTATED_CDS"/>
    <property type="molecule type" value="Genomic_DNA"/>
</dbReference>
<reference evidence="6" key="1">
    <citation type="submission" date="2014-01" db="EMBL/GenBank/DDBJ databases">
        <title>The Genome Sequence of Anopheles farauti FAR1 (V2).</title>
        <authorList>
            <consortium name="The Broad Institute Genomics Platform"/>
            <person name="Neafsey D.E."/>
            <person name="Besansky N."/>
            <person name="Howell P."/>
            <person name="Walton C."/>
            <person name="Young S.K."/>
            <person name="Zeng Q."/>
            <person name="Gargeya S."/>
            <person name="Fitzgerald M."/>
            <person name="Haas B."/>
            <person name="Abouelleil A."/>
            <person name="Allen A.W."/>
            <person name="Alvarado L."/>
            <person name="Arachchi H.M."/>
            <person name="Berlin A.M."/>
            <person name="Chapman S.B."/>
            <person name="Gainer-Dewar J."/>
            <person name="Goldberg J."/>
            <person name="Griggs A."/>
            <person name="Gujja S."/>
            <person name="Hansen M."/>
            <person name="Howarth C."/>
            <person name="Imamovic A."/>
            <person name="Ireland A."/>
            <person name="Larimer J."/>
            <person name="McCowan C."/>
            <person name="Murphy C."/>
            <person name="Pearson M."/>
            <person name="Poon T.W."/>
            <person name="Priest M."/>
            <person name="Roberts A."/>
            <person name="Saif S."/>
            <person name="Shea T."/>
            <person name="Sisk P."/>
            <person name="Sykes S."/>
            <person name="Wortman J."/>
            <person name="Nusbaum C."/>
            <person name="Birren B."/>
        </authorList>
    </citation>
    <scope>NUCLEOTIDE SEQUENCE [LARGE SCALE GENOMIC DNA]</scope>
    <source>
        <strain evidence="6">FAR1</strain>
    </source>
</reference>
<evidence type="ECO:0000256" key="2">
    <source>
        <dbReference type="ARBA" id="ARBA00022553"/>
    </source>
</evidence>
<feature type="compositionally biased region" description="Basic and acidic residues" evidence="4">
    <location>
        <begin position="674"/>
        <end position="687"/>
    </location>
</feature>